<comment type="caution">
    <text evidence="2">The sequence shown here is derived from an EMBL/GenBank/DDBJ whole genome shotgun (WGS) entry which is preliminary data.</text>
</comment>
<keyword evidence="1" id="KW-0812">Transmembrane</keyword>
<evidence type="ECO:0008006" key="4">
    <source>
        <dbReference type="Google" id="ProtNLM"/>
    </source>
</evidence>
<feature type="transmembrane region" description="Helical" evidence="1">
    <location>
        <begin position="83"/>
        <end position="104"/>
    </location>
</feature>
<evidence type="ECO:0000256" key="1">
    <source>
        <dbReference type="SAM" id="Phobius"/>
    </source>
</evidence>
<dbReference type="Proteomes" id="UP000828390">
    <property type="component" value="Unassembled WGS sequence"/>
</dbReference>
<evidence type="ECO:0000313" key="2">
    <source>
        <dbReference type="EMBL" id="KAH3733338.1"/>
    </source>
</evidence>
<dbReference type="EMBL" id="JAIWYP010000011">
    <property type="protein sequence ID" value="KAH3733338.1"/>
    <property type="molecule type" value="Genomic_DNA"/>
</dbReference>
<gene>
    <name evidence="2" type="ORF">DPMN_039764</name>
</gene>
<keyword evidence="3" id="KW-1185">Reference proteome</keyword>
<organism evidence="2 3">
    <name type="scientific">Dreissena polymorpha</name>
    <name type="common">Zebra mussel</name>
    <name type="synonym">Mytilus polymorpha</name>
    <dbReference type="NCBI Taxonomy" id="45954"/>
    <lineage>
        <taxon>Eukaryota</taxon>
        <taxon>Metazoa</taxon>
        <taxon>Spiralia</taxon>
        <taxon>Lophotrochozoa</taxon>
        <taxon>Mollusca</taxon>
        <taxon>Bivalvia</taxon>
        <taxon>Autobranchia</taxon>
        <taxon>Heteroconchia</taxon>
        <taxon>Euheterodonta</taxon>
        <taxon>Imparidentia</taxon>
        <taxon>Neoheterodontei</taxon>
        <taxon>Myida</taxon>
        <taxon>Dreissenoidea</taxon>
        <taxon>Dreissenidae</taxon>
        <taxon>Dreissena</taxon>
    </lineage>
</organism>
<feature type="transmembrane region" description="Helical" evidence="1">
    <location>
        <begin position="152"/>
        <end position="175"/>
    </location>
</feature>
<dbReference type="Gene3D" id="1.20.140.150">
    <property type="match status" value="1"/>
</dbReference>
<keyword evidence="1" id="KW-0472">Membrane</keyword>
<accession>A0A9D4CWU3</accession>
<feature type="transmembrane region" description="Helical" evidence="1">
    <location>
        <begin position="6"/>
        <end position="26"/>
    </location>
</feature>
<protein>
    <recommendedName>
        <fullName evidence="4">Claudin</fullName>
    </recommendedName>
</protein>
<keyword evidence="1" id="KW-1133">Transmembrane helix</keyword>
<dbReference type="AlphaFoldDB" id="A0A9D4CWU3"/>
<proteinExistence type="predicted"/>
<feature type="transmembrane region" description="Helical" evidence="1">
    <location>
        <begin position="116"/>
        <end position="140"/>
    </location>
</feature>
<name>A0A9D4CWU3_DREPO</name>
<reference evidence="2" key="2">
    <citation type="submission" date="2020-11" db="EMBL/GenBank/DDBJ databases">
        <authorList>
            <person name="McCartney M.A."/>
            <person name="Auch B."/>
            <person name="Kono T."/>
            <person name="Mallez S."/>
            <person name="Becker A."/>
            <person name="Gohl D.M."/>
            <person name="Silverstein K.A.T."/>
            <person name="Koren S."/>
            <person name="Bechman K.B."/>
            <person name="Herman A."/>
            <person name="Abrahante J.E."/>
            <person name="Garbe J."/>
        </authorList>
    </citation>
    <scope>NUCLEOTIDE SEQUENCE</scope>
    <source>
        <strain evidence="2">Duluth1</strain>
        <tissue evidence="2">Whole animal</tissue>
    </source>
</reference>
<evidence type="ECO:0000313" key="3">
    <source>
        <dbReference type="Proteomes" id="UP000828390"/>
    </source>
</evidence>
<reference evidence="2" key="1">
    <citation type="journal article" date="2019" name="bioRxiv">
        <title>The Genome of the Zebra Mussel, Dreissena polymorpha: A Resource for Invasive Species Research.</title>
        <authorList>
            <person name="McCartney M.A."/>
            <person name="Auch B."/>
            <person name="Kono T."/>
            <person name="Mallez S."/>
            <person name="Zhang Y."/>
            <person name="Obille A."/>
            <person name="Becker A."/>
            <person name="Abrahante J.E."/>
            <person name="Garbe J."/>
            <person name="Badalamenti J.P."/>
            <person name="Herman A."/>
            <person name="Mangelson H."/>
            <person name="Liachko I."/>
            <person name="Sullivan S."/>
            <person name="Sone E.D."/>
            <person name="Koren S."/>
            <person name="Silverstein K.A.T."/>
            <person name="Beckman K.B."/>
            <person name="Gohl D.M."/>
        </authorList>
    </citation>
    <scope>NUCLEOTIDE SEQUENCE</scope>
    <source>
        <strain evidence="2">Duluth1</strain>
        <tissue evidence="2">Whole animal</tissue>
    </source>
</reference>
<sequence>MNAKIAVVLSVIACVINIIGLAIPYWRTCSMKLKLFDFSAGSNYGLWIFCGYVDAPNRSFRICSAYDHPEITSSTNGILQARYIELVASILVVCSTIMGLHQTVSHTPKVLYTKPSGVMCIIAGILALVGCIVFATSSVIQLQVSTHACHYHAGFALCIVAGVMSLVSGVLYMLARKNTQDYYNTPLTPLPSYSHDG</sequence>